<dbReference type="Gene3D" id="1.10.630.10">
    <property type="entry name" value="Cytochrome P450"/>
    <property type="match status" value="1"/>
</dbReference>
<evidence type="ECO:0008006" key="12">
    <source>
        <dbReference type="Google" id="ProtNLM"/>
    </source>
</evidence>
<evidence type="ECO:0000256" key="5">
    <source>
        <dbReference type="ARBA" id="ARBA00023002"/>
    </source>
</evidence>
<dbReference type="PANTHER" id="PTHR24305:SF230">
    <property type="entry name" value="P450, PUTATIVE (EUROFUNG)-RELATED"/>
    <property type="match status" value="1"/>
</dbReference>
<comment type="similarity">
    <text evidence="2 9">Belongs to the cytochrome P450 family.</text>
</comment>
<dbReference type="Proteomes" id="UP001320420">
    <property type="component" value="Unassembled WGS sequence"/>
</dbReference>
<dbReference type="GO" id="GO:0005506">
    <property type="term" value="F:iron ion binding"/>
    <property type="evidence" value="ECO:0007669"/>
    <property type="project" value="InterPro"/>
</dbReference>
<dbReference type="InterPro" id="IPR001128">
    <property type="entry name" value="Cyt_P450"/>
</dbReference>
<accession>A0AAN9UTM3</accession>
<keyword evidence="5 9" id="KW-0560">Oxidoreductase</keyword>
<sequence length="420" mass="47603">MSTKLMDNGKLLSGDLPYVVKKLHDVYGPVVRIAPYELSFIDPQAWKDIYGHHPSYEMAKDMRWYRPEGNHIASNIVTADREAHSLLRRQLSAGFSERAMRAQEPIFRQYIDLLMQRLAEHSKDGLKPVDMAAWFNFTTFDVIGNLAFGSDFDCLEKSRHHPWIEALTSSQMENGIMRAILDFLPPTIIFLLYKAGLFRGKKEHNDYSRRKILERLDMEPDRPDFIEGLIKKRDVIVSIAYPIPKTTLKSIQPETNHTDLQTQEELESNASVLVIAGSETTSSLLSGALYLLGSHRDILDKVVQEVRTTFNNEGEINLITVNGLSYMLACLNETLRRYPPAPNGFPRLVPKGGGTIAGHFIPQDTAVSVWQLAANYSSRNFTEAEEFHPERFLGDEKFAKDDLSAMQPFSVGPRNCIGKK</sequence>
<dbReference type="EMBL" id="JAKJXP020000033">
    <property type="protein sequence ID" value="KAK7752967.1"/>
    <property type="molecule type" value="Genomic_DNA"/>
</dbReference>
<dbReference type="CDD" id="cd11058">
    <property type="entry name" value="CYP60B-like"/>
    <property type="match status" value="1"/>
</dbReference>
<organism evidence="10 11">
    <name type="scientific">Diatrype stigma</name>
    <dbReference type="NCBI Taxonomy" id="117547"/>
    <lineage>
        <taxon>Eukaryota</taxon>
        <taxon>Fungi</taxon>
        <taxon>Dikarya</taxon>
        <taxon>Ascomycota</taxon>
        <taxon>Pezizomycotina</taxon>
        <taxon>Sordariomycetes</taxon>
        <taxon>Xylariomycetidae</taxon>
        <taxon>Xylariales</taxon>
        <taxon>Diatrypaceae</taxon>
        <taxon>Diatrype</taxon>
    </lineage>
</organism>
<protein>
    <recommendedName>
        <fullName evidence="12">Cytochrome P450 monooxygenase</fullName>
    </recommendedName>
</protein>
<dbReference type="InterPro" id="IPR036396">
    <property type="entry name" value="Cyt_P450_sf"/>
</dbReference>
<dbReference type="PANTHER" id="PTHR24305">
    <property type="entry name" value="CYTOCHROME P450"/>
    <property type="match status" value="1"/>
</dbReference>
<dbReference type="Pfam" id="PF00067">
    <property type="entry name" value="p450"/>
    <property type="match status" value="1"/>
</dbReference>
<evidence type="ECO:0000256" key="9">
    <source>
        <dbReference type="RuleBase" id="RU000461"/>
    </source>
</evidence>
<dbReference type="InterPro" id="IPR050121">
    <property type="entry name" value="Cytochrome_P450_monoxygenase"/>
</dbReference>
<evidence type="ECO:0000256" key="6">
    <source>
        <dbReference type="ARBA" id="ARBA00023004"/>
    </source>
</evidence>
<dbReference type="SUPFAM" id="SSF48264">
    <property type="entry name" value="Cytochrome P450"/>
    <property type="match status" value="1"/>
</dbReference>
<evidence type="ECO:0000256" key="3">
    <source>
        <dbReference type="ARBA" id="ARBA00022617"/>
    </source>
</evidence>
<comment type="caution">
    <text evidence="10">The sequence shown here is derived from an EMBL/GenBank/DDBJ whole genome shotgun (WGS) entry which is preliminary data.</text>
</comment>
<reference evidence="10 11" key="1">
    <citation type="submission" date="2024-02" db="EMBL/GenBank/DDBJ databases">
        <title>De novo assembly and annotation of 12 fungi associated with fruit tree decline syndrome in Ontario, Canada.</title>
        <authorList>
            <person name="Sulman M."/>
            <person name="Ellouze W."/>
            <person name="Ilyukhin E."/>
        </authorList>
    </citation>
    <scope>NUCLEOTIDE SEQUENCE [LARGE SCALE GENOMIC DNA]</scope>
    <source>
        <strain evidence="10 11">M11/M66-122</strain>
    </source>
</reference>
<evidence type="ECO:0000256" key="2">
    <source>
        <dbReference type="ARBA" id="ARBA00010617"/>
    </source>
</evidence>
<evidence type="ECO:0000256" key="4">
    <source>
        <dbReference type="ARBA" id="ARBA00022723"/>
    </source>
</evidence>
<dbReference type="PRINTS" id="PR00463">
    <property type="entry name" value="EP450I"/>
</dbReference>
<gene>
    <name evidence="10" type="ORF">SLS62_005126</name>
</gene>
<keyword evidence="11" id="KW-1185">Reference proteome</keyword>
<proteinExistence type="inferred from homology"/>
<dbReference type="AlphaFoldDB" id="A0AAN9UTM3"/>
<dbReference type="PROSITE" id="PS00086">
    <property type="entry name" value="CYTOCHROME_P450"/>
    <property type="match status" value="1"/>
</dbReference>
<evidence type="ECO:0000256" key="8">
    <source>
        <dbReference type="PIRSR" id="PIRSR602401-1"/>
    </source>
</evidence>
<dbReference type="InterPro" id="IPR002401">
    <property type="entry name" value="Cyt_P450_E_grp-I"/>
</dbReference>
<keyword evidence="6 8" id="KW-0408">Iron</keyword>
<comment type="cofactor">
    <cofactor evidence="1 8">
        <name>heme</name>
        <dbReference type="ChEBI" id="CHEBI:30413"/>
    </cofactor>
</comment>
<dbReference type="GO" id="GO:0004497">
    <property type="term" value="F:monooxygenase activity"/>
    <property type="evidence" value="ECO:0007669"/>
    <property type="project" value="UniProtKB-KW"/>
</dbReference>
<evidence type="ECO:0000256" key="1">
    <source>
        <dbReference type="ARBA" id="ARBA00001971"/>
    </source>
</evidence>
<dbReference type="PRINTS" id="PR00385">
    <property type="entry name" value="P450"/>
</dbReference>
<keyword evidence="4 8" id="KW-0479">Metal-binding</keyword>
<evidence type="ECO:0000256" key="7">
    <source>
        <dbReference type="ARBA" id="ARBA00023033"/>
    </source>
</evidence>
<name>A0AAN9UTM3_9PEZI</name>
<evidence type="ECO:0000313" key="10">
    <source>
        <dbReference type="EMBL" id="KAK7752967.1"/>
    </source>
</evidence>
<keyword evidence="7 9" id="KW-0503">Monooxygenase</keyword>
<evidence type="ECO:0000313" key="11">
    <source>
        <dbReference type="Proteomes" id="UP001320420"/>
    </source>
</evidence>
<dbReference type="GO" id="GO:0016705">
    <property type="term" value="F:oxidoreductase activity, acting on paired donors, with incorporation or reduction of molecular oxygen"/>
    <property type="evidence" value="ECO:0007669"/>
    <property type="project" value="InterPro"/>
</dbReference>
<keyword evidence="3 8" id="KW-0349">Heme</keyword>
<feature type="binding site" description="axial binding residue" evidence="8">
    <location>
        <position position="416"/>
    </location>
    <ligand>
        <name>heme</name>
        <dbReference type="ChEBI" id="CHEBI:30413"/>
    </ligand>
    <ligandPart>
        <name>Fe</name>
        <dbReference type="ChEBI" id="CHEBI:18248"/>
    </ligandPart>
</feature>
<dbReference type="InterPro" id="IPR017972">
    <property type="entry name" value="Cyt_P450_CS"/>
</dbReference>
<dbReference type="GO" id="GO:0020037">
    <property type="term" value="F:heme binding"/>
    <property type="evidence" value="ECO:0007669"/>
    <property type="project" value="InterPro"/>
</dbReference>